<dbReference type="Pfam" id="PF00656">
    <property type="entry name" value="Peptidase_C14"/>
    <property type="match status" value="1"/>
</dbReference>
<dbReference type="GO" id="GO:0005737">
    <property type="term" value="C:cytoplasm"/>
    <property type="evidence" value="ECO:0007669"/>
    <property type="project" value="TreeGrafter"/>
</dbReference>
<dbReference type="PANTHER" id="PTHR48104">
    <property type="entry name" value="METACASPASE-4"/>
    <property type="match status" value="1"/>
</dbReference>
<evidence type="ECO:0000259" key="2">
    <source>
        <dbReference type="Pfam" id="PF00656"/>
    </source>
</evidence>
<dbReference type="AlphaFoldDB" id="A0A067TTZ2"/>
<evidence type="ECO:0000313" key="3">
    <source>
        <dbReference type="EMBL" id="KDR85802.1"/>
    </source>
</evidence>
<proteinExistence type="inferred from homology"/>
<dbReference type="HOGENOM" id="CLU_011935_1_0_1"/>
<feature type="domain" description="Peptidase C14 caspase" evidence="2">
    <location>
        <begin position="16"/>
        <end position="266"/>
    </location>
</feature>
<protein>
    <recommendedName>
        <fullName evidence="2">Peptidase C14 caspase domain-containing protein</fullName>
    </recommendedName>
</protein>
<dbReference type="GO" id="GO:0004197">
    <property type="term" value="F:cysteine-type endopeptidase activity"/>
    <property type="evidence" value="ECO:0007669"/>
    <property type="project" value="InterPro"/>
</dbReference>
<sequence length="653" mass="72620">MPQKPLSWTSPTPNLFALIIGIDVYESDDFPRLRGAVRDALAYKSYLTDHLVVREDQIKMLINKQASRLSILLALKSIKEDSRIKEGDPIFIFYAGHGSEVEAPSNWDSGSPKCKIQMLVPQDYSPVEGSEVPGIPDRTIGALLEDIAEVKGNNITVVFDCCHSYSATRGSDSGRARSVLLNPTIHREDLDREIWGKGIKGSHPVFRFRFSGLRSHILIAACHSSELARESTSSGSGMFSLAFLKLLMSVPPYKLRYFEILTRMDQLSGQNPQVEGFDQSRYLFGAAVHVPSSLGYPIRYDAMQRSFLIDGGSAHGVTSGSQFAILQAQDSEVRTPIGTLVVKKVTAFSSTVEFNPLLSTLLVSRFPTTTAVQTRPGKRDRLRLYIRPGPKYSASHEFLQLLLQRHKDDLHGVVLVDKIELAHLELSIERGTASPLLVDKRATRHGFHSQLPILNAGDAEMATFLGSASRYFWELDRKSDNGGLVEKLEVAFYELQEGPSPFDDVKRPEMSPVGRNLFNDNKVVIDQEQRFYGVKLTNKGSRDLYPSLLYFANTDLADITTYFSTASCGPYLPESPLKEGGGTLTIGYGSGGMAPLSYSLPDGQDVAVGFLKIFLFTRPLGPSSGFPNQMEKWDTFVIPIIQRRYRFLRCLIQ</sequence>
<evidence type="ECO:0000313" key="4">
    <source>
        <dbReference type="Proteomes" id="UP000027222"/>
    </source>
</evidence>
<reference evidence="4" key="1">
    <citation type="journal article" date="2014" name="Proc. Natl. Acad. Sci. U.S.A.">
        <title>Extensive sampling of basidiomycete genomes demonstrates inadequacy of the white-rot/brown-rot paradigm for wood decay fungi.</title>
        <authorList>
            <person name="Riley R."/>
            <person name="Salamov A.A."/>
            <person name="Brown D.W."/>
            <person name="Nagy L.G."/>
            <person name="Floudas D."/>
            <person name="Held B.W."/>
            <person name="Levasseur A."/>
            <person name="Lombard V."/>
            <person name="Morin E."/>
            <person name="Otillar R."/>
            <person name="Lindquist E.A."/>
            <person name="Sun H."/>
            <person name="LaButti K.M."/>
            <person name="Schmutz J."/>
            <person name="Jabbour D."/>
            <person name="Luo H."/>
            <person name="Baker S.E."/>
            <person name="Pisabarro A.G."/>
            <person name="Walton J.D."/>
            <person name="Blanchette R.A."/>
            <person name="Henrissat B."/>
            <person name="Martin F."/>
            <person name="Cullen D."/>
            <person name="Hibbett D.S."/>
            <person name="Grigoriev I.V."/>
        </authorList>
    </citation>
    <scope>NUCLEOTIDE SEQUENCE [LARGE SCALE GENOMIC DNA]</scope>
    <source>
        <strain evidence="4">CBS 339.88</strain>
    </source>
</reference>
<dbReference type="OrthoDB" id="3223806at2759"/>
<comment type="similarity">
    <text evidence="1">Belongs to the peptidase C14B family.</text>
</comment>
<dbReference type="PANTHER" id="PTHR48104:SF30">
    <property type="entry name" value="METACASPASE-1"/>
    <property type="match status" value="1"/>
</dbReference>
<accession>A0A067TTZ2</accession>
<name>A0A067TTZ2_GALM3</name>
<dbReference type="InterPro" id="IPR050452">
    <property type="entry name" value="Metacaspase"/>
</dbReference>
<evidence type="ECO:0000256" key="1">
    <source>
        <dbReference type="ARBA" id="ARBA00009005"/>
    </source>
</evidence>
<organism evidence="3 4">
    <name type="scientific">Galerina marginata (strain CBS 339.88)</name>
    <dbReference type="NCBI Taxonomy" id="685588"/>
    <lineage>
        <taxon>Eukaryota</taxon>
        <taxon>Fungi</taxon>
        <taxon>Dikarya</taxon>
        <taxon>Basidiomycota</taxon>
        <taxon>Agaricomycotina</taxon>
        <taxon>Agaricomycetes</taxon>
        <taxon>Agaricomycetidae</taxon>
        <taxon>Agaricales</taxon>
        <taxon>Agaricineae</taxon>
        <taxon>Strophariaceae</taxon>
        <taxon>Galerina</taxon>
    </lineage>
</organism>
<gene>
    <name evidence="3" type="ORF">GALMADRAFT_109268</name>
</gene>
<dbReference type="InterPro" id="IPR011600">
    <property type="entry name" value="Pept_C14_caspase"/>
</dbReference>
<dbReference type="GO" id="GO:0006508">
    <property type="term" value="P:proteolysis"/>
    <property type="evidence" value="ECO:0007669"/>
    <property type="project" value="InterPro"/>
</dbReference>
<dbReference type="EMBL" id="KL142367">
    <property type="protein sequence ID" value="KDR85802.1"/>
    <property type="molecule type" value="Genomic_DNA"/>
</dbReference>
<dbReference type="Gene3D" id="3.40.50.1460">
    <property type="match status" value="1"/>
</dbReference>
<keyword evidence="4" id="KW-1185">Reference proteome</keyword>
<dbReference type="Proteomes" id="UP000027222">
    <property type="component" value="Unassembled WGS sequence"/>
</dbReference>